<protein>
    <recommendedName>
        <fullName evidence="2">Lipocalin-like domain-containing protein</fullName>
    </recommendedName>
</protein>
<name>A0AB33IR55_9BACT</name>
<evidence type="ECO:0000313" key="3">
    <source>
        <dbReference type="EMBL" id="BFO71594.1"/>
    </source>
</evidence>
<feature type="chain" id="PRO_5044188927" description="Lipocalin-like domain-containing protein" evidence="1">
    <location>
        <begin position="22"/>
        <end position="145"/>
    </location>
</feature>
<dbReference type="InterPro" id="IPR024311">
    <property type="entry name" value="Lipocalin-like"/>
</dbReference>
<evidence type="ECO:0000259" key="2">
    <source>
        <dbReference type="Pfam" id="PF13648"/>
    </source>
</evidence>
<keyword evidence="1" id="KW-0732">Signal</keyword>
<sequence length="145" mass="16802">MKKLFYLSVAMLLLATSFVFSSCSNNDDELPGNTKELLIGTWQTTWEESELQAEGEKEPTKESHEYTRGIYTFNADNFGTFQRKKNTEEVKMKWTLNGNKLTCTAKDDAEEFTVIEISNAKLVLEMQFTGKLKGWERLTLKRIRR</sequence>
<reference evidence="3" key="1">
    <citation type="submission" date="2024-07" db="EMBL/GenBank/DDBJ databases">
        <title>Complete genome sequence of Prevotella sp. YM-2024 GTC17253.</title>
        <authorList>
            <person name="Hayashi M."/>
            <person name="Muto Y."/>
            <person name="Tanaka K."/>
            <person name="Niwa H."/>
        </authorList>
    </citation>
    <scope>NUCLEOTIDE SEQUENCE</scope>
    <source>
        <strain evidence="3">GTC17253</strain>
    </source>
</reference>
<evidence type="ECO:0000256" key="1">
    <source>
        <dbReference type="SAM" id="SignalP"/>
    </source>
</evidence>
<dbReference type="PROSITE" id="PS51257">
    <property type="entry name" value="PROKAR_LIPOPROTEIN"/>
    <property type="match status" value="1"/>
</dbReference>
<gene>
    <name evidence="3" type="ORF">GTC17253_15600</name>
</gene>
<dbReference type="Pfam" id="PF13648">
    <property type="entry name" value="Lipocalin_4"/>
    <property type="match status" value="1"/>
</dbReference>
<proteinExistence type="predicted"/>
<feature type="signal peptide" evidence="1">
    <location>
        <begin position="1"/>
        <end position="21"/>
    </location>
</feature>
<dbReference type="EMBL" id="AP035785">
    <property type="protein sequence ID" value="BFO71594.1"/>
    <property type="molecule type" value="Genomic_DNA"/>
</dbReference>
<feature type="domain" description="Lipocalin-like" evidence="2">
    <location>
        <begin position="38"/>
        <end position="124"/>
    </location>
</feature>
<dbReference type="AlphaFoldDB" id="A0AB33IR55"/>
<organism evidence="3">
    <name type="scientific">Prevotella sp. GTC17253</name>
    <dbReference type="NCBI Taxonomy" id="3236793"/>
    <lineage>
        <taxon>Bacteria</taxon>
        <taxon>Pseudomonadati</taxon>
        <taxon>Bacteroidota</taxon>
        <taxon>Bacteroidia</taxon>
        <taxon>Bacteroidales</taxon>
        <taxon>Prevotellaceae</taxon>
        <taxon>Prevotella</taxon>
    </lineage>
</organism>
<accession>A0AB33IR55</accession>